<name>A0ABT8KP47_9BACT</name>
<dbReference type="Gene3D" id="3.40.50.150">
    <property type="entry name" value="Vaccinia Virus protein VP39"/>
    <property type="match status" value="1"/>
</dbReference>
<dbReference type="SUPFAM" id="SSF53335">
    <property type="entry name" value="S-adenosyl-L-methionine-dependent methyltransferases"/>
    <property type="match status" value="1"/>
</dbReference>
<sequence length="242" mass="27795">MEKSQGVEVGQKTLHILDNADKFNKWMYEVICDHIEGKVLEVGSGIGNISKFFVDDGYDITLSDTNEGYVNHLRHKFHKAQNLKEVLKFDIGSNQFETDYKSLSKEFDSIFSLNVIEHIQDDYKAVSNCASLLKTNGMLVLLVPAFQSLYNRFDQELLHYRRYSKGTLKDLLILNNFEIIDIKYFNFPGIFGWWVSGKLQSNKTIPSAQVKLYDALVPLFKTFDKFFNGILGLSLIAIARKK</sequence>
<dbReference type="EMBL" id="JAUJEA010000004">
    <property type="protein sequence ID" value="MDN5202490.1"/>
    <property type="molecule type" value="Genomic_DNA"/>
</dbReference>
<dbReference type="GO" id="GO:0032259">
    <property type="term" value="P:methylation"/>
    <property type="evidence" value="ECO:0007669"/>
    <property type="project" value="UniProtKB-KW"/>
</dbReference>
<dbReference type="Pfam" id="PF13489">
    <property type="entry name" value="Methyltransf_23"/>
    <property type="match status" value="1"/>
</dbReference>
<keyword evidence="2" id="KW-1185">Reference proteome</keyword>
<dbReference type="InterPro" id="IPR029063">
    <property type="entry name" value="SAM-dependent_MTases_sf"/>
</dbReference>
<protein>
    <submittedName>
        <fullName evidence="1">Class I SAM-dependent methyltransferase</fullName>
    </submittedName>
</protein>
<keyword evidence="1" id="KW-0489">Methyltransferase</keyword>
<dbReference type="Proteomes" id="UP001172082">
    <property type="component" value="Unassembled WGS sequence"/>
</dbReference>
<comment type="caution">
    <text evidence="1">The sequence shown here is derived from an EMBL/GenBank/DDBJ whole genome shotgun (WGS) entry which is preliminary data.</text>
</comment>
<dbReference type="RefSeq" id="WP_346752514.1">
    <property type="nucleotide sequence ID" value="NZ_JAUJEA010000004.1"/>
</dbReference>
<evidence type="ECO:0000313" key="2">
    <source>
        <dbReference type="Proteomes" id="UP001172082"/>
    </source>
</evidence>
<keyword evidence="1" id="KW-0808">Transferase</keyword>
<dbReference type="GO" id="GO:0008168">
    <property type="term" value="F:methyltransferase activity"/>
    <property type="evidence" value="ECO:0007669"/>
    <property type="project" value="UniProtKB-KW"/>
</dbReference>
<gene>
    <name evidence="1" type="ORF">QQ008_13975</name>
</gene>
<reference evidence="1" key="1">
    <citation type="submission" date="2023-06" db="EMBL/GenBank/DDBJ databases">
        <title>Genomic of Parafulvivirga corallium.</title>
        <authorList>
            <person name="Wang G."/>
        </authorList>
    </citation>
    <scope>NUCLEOTIDE SEQUENCE</scope>
    <source>
        <strain evidence="1">BMA10</strain>
    </source>
</reference>
<evidence type="ECO:0000313" key="1">
    <source>
        <dbReference type="EMBL" id="MDN5202490.1"/>
    </source>
</evidence>
<organism evidence="1 2">
    <name type="scientific">Splendidivirga corallicola</name>
    <dbReference type="NCBI Taxonomy" id="3051826"/>
    <lineage>
        <taxon>Bacteria</taxon>
        <taxon>Pseudomonadati</taxon>
        <taxon>Bacteroidota</taxon>
        <taxon>Cytophagia</taxon>
        <taxon>Cytophagales</taxon>
        <taxon>Splendidivirgaceae</taxon>
        <taxon>Splendidivirga</taxon>
    </lineage>
</organism>
<accession>A0ABT8KP47</accession>
<dbReference type="CDD" id="cd02440">
    <property type="entry name" value="AdoMet_MTases"/>
    <property type="match status" value="1"/>
</dbReference>
<proteinExistence type="predicted"/>
<dbReference type="PANTHER" id="PTHR43861">
    <property type="entry name" value="TRANS-ACONITATE 2-METHYLTRANSFERASE-RELATED"/>
    <property type="match status" value="1"/>
</dbReference>